<feature type="transmembrane region" description="Helical" evidence="6">
    <location>
        <begin position="149"/>
        <end position="168"/>
    </location>
</feature>
<dbReference type="RefSeq" id="WP_377009324.1">
    <property type="nucleotide sequence ID" value="NZ_JBHSLV010000026.1"/>
</dbReference>
<keyword evidence="5 6" id="KW-0472">Membrane</keyword>
<comment type="subcellular location">
    <subcellularLocation>
        <location evidence="1">Cell membrane</location>
        <topology evidence="1">Multi-pass membrane protein</topology>
    </subcellularLocation>
</comment>
<evidence type="ECO:0000313" key="8">
    <source>
        <dbReference type="Proteomes" id="UP001596104"/>
    </source>
</evidence>
<proteinExistence type="predicted"/>
<feature type="transmembrane region" description="Helical" evidence="6">
    <location>
        <begin position="67"/>
        <end position="88"/>
    </location>
</feature>
<feature type="transmembrane region" description="Helical" evidence="6">
    <location>
        <begin position="184"/>
        <end position="202"/>
    </location>
</feature>
<organism evidence="7 8">
    <name type="scientific">Bosea vestrisii</name>
    <dbReference type="NCBI Taxonomy" id="151416"/>
    <lineage>
        <taxon>Bacteria</taxon>
        <taxon>Pseudomonadati</taxon>
        <taxon>Pseudomonadota</taxon>
        <taxon>Alphaproteobacteria</taxon>
        <taxon>Hyphomicrobiales</taxon>
        <taxon>Boseaceae</taxon>
        <taxon>Bosea</taxon>
    </lineage>
</organism>
<feature type="transmembrane region" description="Helical" evidence="6">
    <location>
        <begin position="40"/>
        <end position="61"/>
    </location>
</feature>
<feature type="transmembrane region" description="Helical" evidence="6">
    <location>
        <begin position="114"/>
        <end position="137"/>
    </location>
</feature>
<evidence type="ECO:0000256" key="5">
    <source>
        <dbReference type="ARBA" id="ARBA00023136"/>
    </source>
</evidence>
<evidence type="ECO:0000256" key="1">
    <source>
        <dbReference type="ARBA" id="ARBA00004651"/>
    </source>
</evidence>
<dbReference type="Proteomes" id="UP001596104">
    <property type="component" value="Unassembled WGS sequence"/>
</dbReference>
<dbReference type="PIRSF" id="PIRSF006324">
    <property type="entry name" value="LeuE"/>
    <property type="match status" value="1"/>
</dbReference>
<dbReference type="InterPro" id="IPR001123">
    <property type="entry name" value="LeuE-type"/>
</dbReference>
<comment type="caution">
    <text evidence="7">The sequence shown here is derived from an EMBL/GenBank/DDBJ whole genome shotgun (WGS) entry which is preliminary data.</text>
</comment>
<keyword evidence="3 6" id="KW-0812">Transmembrane</keyword>
<keyword evidence="4 6" id="KW-1133">Transmembrane helix</keyword>
<protein>
    <submittedName>
        <fullName evidence="7">LysE family translocator</fullName>
    </submittedName>
</protein>
<dbReference type="PANTHER" id="PTHR30086:SF20">
    <property type="entry name" value="ARGININE EXPORTER PROTEIN ARGO-RELATED"/>
    <property type="match status" value="1"/>
</dbReference>
<evidence type="ECO:0000256" key="4">
    <source>
        <dbReference type="ARBA" id="ARBA00022989"/>
    </source>
</evidence>
<dbReference type="PANTHER" id="PTHR30086">
    <property type="entry name" value="ARGININE EXPORTER PROTEIN ARGO"/>
    <property type="match status" value="1"/>
</dbReference>
<evidence type="ECO:0000313" key="7">
    <source>
        <dbReference type="EMBL" id="MFC5394176.1"/>
    </source>
</evidence>
<name>A0ABW0HAH3_9HYPH</name>
<accession>A0ABW0HAH3</accession>
<keyword evidence="2" id="KW-1003">Cell membrane</keyword>
<dbReference type="Pfam" id="PF01810">
    <property type="entry name" value="LysE"/>
    <property type="match status" value="1"/>
</dbReference>
<evidence type="ECO:0000256" key="2">
    <source>
        <dbReference type="ARBA" id="ARBA00022475"/>
    </source>
</evidence>
<sequence length="203" mass="20868">MTVTTLLAYSATLLLAVATPGPAMFGVISTGLARGTRAAIAVGLGVALGDIVLVGVALLGLSVLASAFGWVFMTIKYVGAAYLVLIGVRMWRAAPDAITTVSAQARPLRRSTELGAAMALGNPKAILFHASLMPLLLDLASLTLADVAVVLSIVFTINMTTMGAYAALSGRASGWFRTPGRQRWINRVAGGALVSTGAVIAVR</sequence>
<feature type="transmembrane region" description="Helical" evidence="6">
    <location>
        <begin position="6"/>
        <end position="28"/>
    </location>
</feature>
<dbReference type="EMBL" id="JBHSLV010000026">
    <property type="protein sequence ID" value="MFC5394176.1"/>
    <property type="molecule type" value="Genomic_DNA"/>
</dbReference>
<evidence type="ECO:0000256" key="6">
    <source>
        <dbReference type="SAM" id="Phobius"/>
    </source>
</evidence>
<evidence type="ECO:0000256" key="3">
    <source>
        <dbReference type="ARBA" id="ARBA00022692"/>
    </source>
</evidence>
<keyword evidence="8" id="KW-1185">Reference proteome</keyword>
<gene>
    <name evidence="7" type="ORF">ACFPPC_16160</name>
</gene>
<reference evidence="8" key="1">
    <citation type="journal article" date="2019" name="Int. J. Syst. Evol. Microbiol.">
        <title>The Global Catalogue of Microorganisms (GCM) 10K type strain sequencing project: providing services to taxonomists for standard genome sequencing and annotation.</title>
        <authorList>
            <consortium name="The Broad Institute Genomics Platform"/>
            <consortium name="The Broad Institute Genome Sequencing Center for Infectious Disease"/>
            <person name="Wu L."/>
            <person name="Ma J."/>
        </authorList>
    </citation>
    <scope>NUCLEOTIDE SEQUENCE [LARGE SCALE GENOMIC DNA]</scope>
    <source>
        <strain evidence="8">CGMCC 1.16326</strain>
    </source>
</reference>